<evidence type="ECO:0000313" key="2">
    <source>
        <dbReference type="EMBL" id="CAE6431600.1"/>
    </source>
</evidence>
<feature type="region of interest" description="Disordered" evidence="1">
    <location>
        <begin position="675"/>
        <end position="726"/>
    </location>
</feature>
<feature type="region of interest" description="Disordered" evidence="1">
    <location>
        <begin position="1134"/>
        <end position="1183"/>
    </location>
</feature>
<comment type="caution">
    <text evidence="2">The sequence shown here is derived from an EMBL/GenBank/DDBJ whole genome shotgun (WGS) entry which is preliminary data.</text>
</comment>
<feature type="compositionally biased region" description="Low complexity" evidence="1">
    <location>
        <begin position="1312"/>
        <end position="1322"/>
    </location>
</feature>
<accession>A0A8H3AL46</accession>
<proteinExistence type="predicted"/>
<feature type="region of interest" description="Disordered" evidence="1">
    <location>
        <begin position="874"/>
        <end position="935"/>
    </location>
</feature>
<feature type="region of interest" description="Disordered" evidence="1">
    <location>
        <begin position="558"/>
        <end position="597"/>
    </location>
</feature>
<feature type="compositionally biased region" description="Polar residues" evidence="1">
    <location>
        <begin position="874"/>
        <end position="895"/>
    </location>
</feature>
<feature type="compositionally biased region" description="Pro residues" evidence="1">
    <location>
        <begin position="696"/>
        <end position="722"/>
    </location>
</feature>
<protein>
    <submittedName>
        <fullName evidence="2">Uncharacterized protein</fullName>
    </submittedName>
</protein>
<feature type="region of interest" description="Disordered" evidence="1">
    <location>
        <begin position="1301"/>
        <end position="1346"/>
    </location>
</feature>
<evidence type="ECO:0000313" key="3">
    <source>
        <dbReference type="Proteomes" id="UP000663853"/>
    </source>
</evidence>
<feature type="region of interest" description="Disordered" evidence="1">
    <location>
        <begin position="809"/>
        <end position="859"/>
    </location>
</feature>
<sequence length="1346" mass="144973">MSFFMDSFIPSSFSLNPALAWSLGNGGKGYIVIDFPFTLDSGWYQEQRCTEFHIFQHRKERNGFRHEFIVLKLINGSVCRVERTGDPNARLNALVTQGSVAQDLVQCFGPEDKAHLESSDLISEITLPCAFEIRDVLKICRAIKEGEKTCNYTLQVYNCYFFSLAIQACLTRFIAHWEDKDRFRMWLSQINKAVDELSRTDQASPPYSHILFRILSIIGSSDSSGTSLTGDIISRLQSQLTASRCSPNIQQDVEYRVNSLLWYSTIGSSLDEFIEEKVKEVILGALKERFSLELLLTGIMPQTGGKGQPKDLSRKCNGLKQKAVCQHTVDPLLDPTGKAIPELDFCSPLRTGTTAGSTGTLADCPPGLRQQLVVLIQYLAEHLLWVLHVALLSVWGIMLFTFEVDKIPSVDIEHRLSDLMARLERSDTVACPDPEHIVQEVRALVRNQWVVWNKYPWDATSQFITKYIHVQGNPLEHLEEYKPTVKVRFSEEGVELELPVSKFQEHILRRIKMQAKEVESFRLGSAAKIEVELQETLSQVWKLIRGEVSVVEKAAVKKQTPDNDPIASSRPHSPILFQDSTPDILASDDPQDMLPSPVVPATLTKQAIEKYPITPHGPVMPADLPQEPPQNVPKLNGSQNMPTSPVITAHLPSSPFLTNETLLHNGVSMVASPTHQPVEQHGVPATPQQKTGTPQHPAPTPAPEPASAPTSVPHPPSTPQSQPPQLQFDTSFIASYRQLRMLLGDPNVPPEQRTKLLQAGFRIDQNGSFIGGAGVIFDGKGQPGPGAMIPPKVHQEQGTKEIQLMRANATGDPTSQQTSEATQQQQAMAAAVASGSMEALNPNQPPVPQPESNPSLAPQMAYSTPQMAHSIPTQVSDQTMSGGGQRQSPPSTQGLPGSHVPGMPGSGQHPGAAPTQIPGGTNSSQGSGSTGIPNTTSNVWRVFTSRRSVQVLQIEACNETHRWPARLDKTNGFQQLPLNAAIQLYNSPVPFGQMTINQDHASTDVQKWQVFQKIVTAGWCIFYEFPADPTMNPTQGPRGALFFSAPQAPGRVLFKAFVNQPCPPLFTRGGQPAGPALTRPPSNPAAGGNNQAPVTAPATAPNPPVPVAPSISPAPGIGTITGIPGAAGAQPAMPGAGIIPGAGVPGMPGRQNPTPNPPHPNLNGNTNPSPIPPTIPGTGVPGAGLGPGMMQGLNPAIAAMNAAGSMNGMNPGAAGIPGAAGLNPGMVPGLNPAAAAAAAAANSNPQNNINRMLSQMALARLGYTPAQLAAASPQQKQVMLLQIQQVVPHLRQQLQQNLTGNMGVGIQPRSGPQPGIPNGQPGLEHLQQFIRSQQQQQQQQQQQRHG</sequence>
<name>A0A8H3AL46_9AGAM</name>
<gene>
    <name evidence="2" type="ORF">RDB_LOCUS24508</name>
</gene>
<reference evidence="2" key="1">
    <citation type="submission" date="2021-01" db="EMBL/GenBank/DDBJ databases">
        <authorList>
            <person name="Kaushik A."/>
        </authorList>
    </citation>
    <scope>NUCLEOTIDE SEQUENCE</scope>
    <source>
        <strain evidence="2">AG6-10EEA</strain>
    </source>
</reference>
<feature type="compositionally biased region" description="Low complexity" evidence="1">
    <location>
        <begin position="1333"/>
        <end position="1346"/>
    </location>
</feature>
<dbReference type="Proteomes" id="UP000663853">
    <property type="component" value="Unassembled WGS sequence"/>
</dbReference>
<feature type="compositionally biased region" description="Low complexity" evidence="1">
    <location>
        <begin position="814"/>
        <end position="834"/>
    </location>
</feature>
<feature type="compositionally biased region" description="Low complexity" evidence="1">
    <location>
        <begin position="919"/>
        <end position="931"/>
    </location>
</feature>
<evidence type="ECO:0000256" key="1">
    <source>
        <dbReference type="SAM" id="MobiDB-lite"/>
    </source>
</evidence>
<dbReference type="EMBL" id="CAJMXA010000458">
    <property type="protein sequence ID" value="CAE6431600.1"/>
    <property type="molecule type" value="Genomic_DNA"/>
</dbReference>
<organism evidence="2 3">
    <name type="scientific">Rhizoctonia solani</name>
    <dbReference type="NCBI Taxonomy" id="456999"/>
    <lineage>
        <taxon>Eukaryota</taxon>
        <taxon>Fungi</taxon>
        <taxon>Dikarya</taxon>
        <taxon>Basidiomycota</taxon>
        <taxon>Agaricomycotina</taxon>
        <taxon>Agaricomycetes</taxon>
        <taxon>Cantharellales</taxon>
        <taxon>Ceratobasidiaceae</taxon>
        <taxon>Rhizoctonia</taxon>
    </lineage>
</organism>
<feature type="region of interest" description="Disordered" evidence="1">
    <location>
        <begin position="1067"/>
        <end position="1105"/>
    </location>
</feature>
<feature type="region of interest" description="Disordered" evidence="1">
    <location>
        <begin position="613"/>
        <end position="643"/>
    </location>
</feature>